<dbReference type="RefSeq" id="WP_092279669.1">
    <property type="nucleotide sequence ID" value="NZ_LT629762.1"/>
</dbReference>
<protein>
    <recommendedName>
        <fullName evidence="4">Periplasmic protein</fullName>
    </recommendedName>
</protein>
<evidence type="ECO:0000313" key="3">
    <source>
        <dbReference type="Proteomes" id="UP000198481"/>
    </source>
</evidence>
<keyword evidence="1" id="KW-0472">Membrane</keyword>
<proteinExistence type="predicted"/>
<dbReference type="Pfam" id="PF19659">
    <property type="entry name" value="DUF6162"/>
    <property type="match status" value="1"/>
</dbReference>
<gene>
    <name evidence="2" type="ORF">SAMN05216222_4651</name>
</gene>
<keyword evidence="1" id="KW-1133">Transmembrane helix</keyword>
<reference evidence="2 3" key="1">
    <citation type="submission" date="2016-10" db="EMBL/GenBank/DDBJ databases">
        <authorList>
            <person name="de Groot N.N."/>
        </authorList>
    </citation>
    <scope>NUCLEOTIDE SEQUENCE [LARGE SCALE GENOMIC DNA]</scope>
    <source>
        <strain evidence="2 3">LMG 26867</strain>
    </source>
</reference>
<dbReference type="EMBL" id="LT629762">
    <property type="protein sequence ID" value="SDT48786.1"/>
    <property type="molecule type" value="Genomic_DNA"/>
</dbReference>
<dbReference type="AlphaFoldDB" id="A0A1H2ATD7"/>
<evidence type="ECO:0000313" key="2">
    <source>
        <dbReference type="EMBL" id="SDT48786.1"/>
    </source>
</evidence>
<feature type="transmembrane region" description="Helical" evidence="1">
    <location>
        <begin position="30"/>
        <end position="49"/>
    </location>
</feature>
<name>A0A1H2ATD7_9PSED</name>
<evidence type="ECO:0008006" key="4">
    <source>
        <dbReference type="Google" id="ProtNLM"/>
    </source>
</evidence>
<evidence type="ECO:0000256" key="1">
    <source>
        <dbReference type="SAM" id="Phobius"/>
    </source>
</evidence>
<dbReference type="STRING" id="1148509.SAMN05216222_4651"/>
<dbReference type="Proteomes" id="UP000198481">
    <property type="component" value="Chromosome I"/>
</dbReference>
<organism evidence="2 3">
    <name type="scientific">Pseudomonas prosekii</name>
    <dbReference type="NCBI Taxonomy" id="1148509"/>
    <lineage>
        <taxon>Bacteria</taxon>
        <taxon>Pseudomonadati</taxon>
        <taxon>Pseudomonadota</taxon>
        <taxon>Gammaproteobacteria</taxon>
        <taxon>Pseudomonadales</taxon>
        <taxon>Pseudomonadaceae</taxon>
        <taxon>Pseudomonas</taxon>
    </lineage>
</organism>
<sequence length="201" mass="21662">MSSPIPPSNATSVTPTTQVVRPAGAGHETLYVLLLCLMILAVAGSVVAWRHESQEVSNVSSHQLDARRDLSASEQGIYADLRVTLDEIHLLRQEQAALPTPEVLAEEGFAPFAQDASSVSRGSHAWQLLEAKAYFGQSQSPDVAGSFLMRLTADDDAPDVWLHRGKSLAAPSDLTDAALESAGWQQIVAQFDAGVTRQHRH</sequence>
<keyword evidence="1" id="KW-0812">Transmembrane</keyword>
<accession>A0A1H2ATD7</accession>
<dbReference type="InterPro" id="IPR046160">
    <property type="entry name" value="DUF6162"/>
</dbReference>